<dbReference type="Gene3D" id="2.120.10.30">
    <property type="entry name" value="TolB, C-terminal domain"/>
    <property type="match status" value="1"/>
</dbReference>
<dbReference type="Proteomes" id="UP000887575">
    <property type="component" value="Unassembled WGS sequence"/>
</dbReference>
<reference evidence="4" key="1">
    <citation type="submission" date="2024-02" db="UniProtKB">
        <authorList>
            <consortium name="WormBaseParasite"/>
        </authorList>
    </citation>
    <scope>IDENTIFICATION</scope>
</reference>
<sequence length="607" mass="67977">MERINEDSPKSAGLGWRKHIWDTIREVNCDVSGSSSTSSPLPQEKEEAETHKKCKGNFNFGLFEEALNHLEDKDEPNQEDAPLDFEKLFQIDKDTQTARRHLRQIHTHTFNEGDIGFSGTYDAASDFYAVAVRGRNLVSLFNTNDEGLFAGVNLISSTSYPGLLPLEAVAIVSPGIRYAVIAGDEIIGCSYEAAWVYNLIFDGKKNNITRLRGLTADTRREVLFTYESGAKKIHCINAKKSARDELLFSCTYGRPLFHLNHSLGMLQFGNVSFLHYHRGTLAVSDLGTYKHTGHVNQCMVRSYQVDYNAKKLVLRHEYFNEDVFKPNTPGYIAYGSGIMIDDKGWVIVGDARGSSLHVFNERLQPICIINTFGEPGAKPYIAGIALSPKSVLLVSPRRGKPQVMIYKYEEDNIKRQYQYAERTNFKMEELLFSLTVFFGMAYIIYVAHFKIKELGGPGAPFIGEFIDQIFSNQKQIAKKTTPTTTKDDKTVTPPLETAIRASTVVVTAQPITEKTIRGNTSARAATVPNNEDEKGLVAFSNSKEVNVETMPKNLRTSIICLPGSDTEPKIQAEIDVNNSRKGHKFRSKSCERRHHKAHRNGPDVAMA</sequence>
<dbReference type="WBParaSite" id="MBELARI_LOCUS19179">
    <property type="protein sequence ID" value="MBELARI_LOCUS19179"/>
    <property type="gene ID" value="MBELARI_LOCUS19179"/>
</dbReference>
<feature type="region of interest" description="Disordered" evidence="1">
    <location>
        <begin position="580"/>
        <end position="607"/>
    </location>
</feature>
<keyword evidence="2" id="KW-1133">Transmembrane helix</keyword>
<name>A0AAF3F0A8_9BILA</name>
<feature type="region of interest" description="Disordered" evidence="1">
    <location>
        <begin position="30"/>
        <end position="50"/>
    </location>
</feature>
<keyword evidence="3" id="KW-1185">Reference proteome</keyword>
<evidence type="ECO:0000256" key="2">
    <source>
        <dbReference type="SAM" id="Phobius"/>
    </source>
</evidence>
<evidence type="ECO:0000256" key="1">
    <source>
        <dbReference type="SAM" id="MobiDB-lite"/>
    </source>
</evidence>
<dbReference type="InterPro" id="IPR011042">
    <property type="entry name" value="6-blade_b-propeller_TolB-like"/>
</dbReference>
<proteinExistence type="predicted"/>
<dbReference type="AlphaFoldDB" id="A0AAF3F0A8"/>
<accession>A0AAF3F0A8</accession>
<keyword evidence="2" id="KW-0812">Transmembrane</keyword>
<evidence type="ECO:0000313" key="4">
    <source>
        <dbReference type="WBParaSite" id="MBELARI_LOCUS19179"/>
    </source>
</evidence>
<dbReference type="SUPFAM" id="SSF50956">
    <property type="entry name" value="Thermostable phytase (3-phytase)"/>
    <property type="match status" value="1"/>
</dbReference>
<feature type="transmembrane region" description="Helical" evidence="2">
    <location>
        <begin position="430"/>
        <end position="447"/>
    </location>
</feature>
<protein>
    <submittedName>
        <fullName evidence="4">Uncharacterized protein</fullName>
    </submittedName>
</protein>
<feature type="compositionally biased region" description="Basic residues" evidence="1">
    <location>
        <begin position="580"/>
        <end position="599"/>
    </location>
</feature>
<keyword evidence="2" id="KW-0472">Membrane</keyword>
<organism evidence="3 4">
    <name type="scientific">Mesorhabditis belari</name>
    <dbReference type="NCBI Taxonomy" id="2138241"/>
    <lineage>
        <taxon>Eukaryota</taxon>
        <taxon>Metazoa</taxon>
        <taxon>Ecdysozoa</taxon>
        <taxon>Nematoda</taxon>
        <taxon>Chromadorea</taxon>
        <taxon>Rhabditida</taxon>
        <taxon>Rhabditina</taxon>
        <taxon>Rhabditomorpha</taxon>
        <taxon>Rhabditoidea</taxon>
        <taxon>Rhabditidae</taxon>
        <taxon>Mesorhabditinae</taxon>
        <taxon>Mesorhabditis</taxon>
    </lineage>
</organism>
<evidence type="ECO:0000313" key="3">
    <source>
        <dbReference type="Proteomes" id="UP000887575"/>
    </source>
</evidence>